<feature type="binding site" evidence="8">
    <location>
        <position position="251"/>
    </location>
    <ligand>
        <name>Mn(2+)</name>
        <dbReference type="ChEBI" id="CHEBI:29035"/>
        <label>2</label>
    </ligand>
</feature>
<dbReference type="InterPro" id="IPR011356">
    <property type="entry name" value="Leucine_aapep/pepB"/>
</dbReference>
<feature type="binding site" evidence="8">
    <location>
        <position position="246"/>
    </location>
    <ligand>
        <name>Mn(2+)</name>
        <dbReference type="ChEBI" id="CHEBI:29035"/>
        <label>2</label>
    </ligand>
</feature>
<dbReference type="InterPro" id="IPR000819">
    <property type="entry name" value="Peptidase_M17_C"/>
</dbReference>
<dbReference type="GO" id="GO:0006508">
    <property type="term" value="P:proteolysis"/>
    <property type="evidence" value="ECO:0007669"/>
    <property type="project" value="UniProtKB-KW"/>
</dbReference>
<comment type="similarity">
    <text evidence="3 8">Belongs to the peptidase M17 family.</text>
</comment>
<dbReference type="AlphaFoldDB" id="A0A9D0YPA7"/>
<accession>A0A9D0YPA7</accession>
<dbReference type="SUPFAM" id="SSF53187">
    <property type="entry name" value="Zn-dependent exopeptidases"/>
    <property type="match status" value="1"/>
</dbReference>
<feature type="binding site" evidence="8">
    <location>
        <position position="269"/>
    </location>
    <ligand>
        <name>Mn(2+)</name>
        <dbReference type="ChEBI" id="CHEBI:29035"/>
        <label>2</label>
    </ligand>
</feature>
<comment type="catalytic activity">
    <reaction evidence="1 8">
        <text>Release of an N-terminal amino acid, Xaa-|-Yaa-, in which Xaa is preferably Leu, but may be other amino acids including Pro although not Arg or Lys, and Yaa may be Pro. Amino acid amides and methyl esters are also readily hydrolyzed, but rates on arylamides are exceedingly low.</text>
        <dbReference type="EC" id="3.4.11.1"/>
    </reaction>
</comment>
<evidence type="ECO:0000259" key="9">
    <source>
        <dbReference type="PROSITE" id="PS00631"/>
    </source>
</evidence>
<name>A0A9D0YPA7_AQUAO</name>
<keyword evidence="8" id="KW-0479">Metal-binding</keyword>
<evidence type="ECO:0000313" key="10">
    <source>
        <dbReference type="EMBL" id="HIP98451.1"/>
    </source>
</evidence>
<feature type="active site" evidence="8">
    <location>
        <position position="338"/>
    </location>
</feature>
<dbReference type="Pfam" id="PF00883">
    <property type="entry name" value="Peptidase_M17"/>
    <property type="match status" value="1"/>
</dbReference>
<sequence>MEVKVFNEDWKIFQGDAVVFFTFEEGLEELPHEVLEKVKPFAQDENFKGKKGEILKVPVSGYAFKRIYIAGLGKREKVNRNVAREVSAKVAQRLLKDKNKIVLIDVKKAICSQACSEGLVLGSYNFDKYKTKKDEENSKGWEKVYFTNADEKKVILGRVLAEAQNFTRDLVNTPPNEINPETFPQIAREIAEQYGFEVDIKDPCWVEREMPGLWAVGRGSKTKPRFIHLIYKPQGEAKKKIAFVGKGLTFDSGGLNLKPEQFMKTMKMDKSGACAVLGIFKALGELKKLGLAPQNVEIHGFVGVAENMPGGESYRPDDIIKMRNGKTVEVANTDAEGRITLGDVLTYASEQSPDYIVDMATLTGACVVALGEYTAGIFGNNEDFVHTYWEISKKTGERMWQLPLDDELMREEIKSEVADLSNLGKSRYGGAITAAMFLQEFVGQKDGNPIPWIHIDIAGPAWARKPYKWNPKSGGTGFGVRTAVEFILSEDQNS</sequence>
<comment type="caution">
    <text evidence="10">The sequence shown here is derived from an EMBL/GenBank/DDBJ whole genome shotgun (WGS) entry which is preliminary data.</text>
</comment>
<dbReference type="GO" id="GO:0030145">
    <property type="term" value="F:manganese ion binding"/>
    <property type="evidence" value="ECO:0007669"/>
    <property type="project" value="UniProtKB-UniRule"/>
</dbReference>
<dbReference type="EC" id="3.4.11.10" evidence="8"/>
<keyword evidence="7 8" id="KW-0464">Manganese</keyword>
<comment type="function">
    <text evidence="8">Presumably involved in the processing and regular turnover of intracellular proteins. Catalyzes the removal of unsubstituted N-terminal amino acids from various peptides.</text>
</comment>
<dbReference type="EMBL" id="DQVE01000041">
    <property type="protein sequence ID" value="HIP98451.1"/>
    <property type="molecule type" value="Genomic_DNA"/>
</dbReference>
<evidence type="ECO:0000256" key="2">
    <source>
        <dbReference type="ARBA" id="ARBA00000967"/>
    </source>
</evidence>
<comment type="cofactor">
    <cofactor evidence="8">
        <name>Mn(2+)</name>
        <dbReference type="ChEBI" id="CHEBI:29035"/>
    </cofactor>
    <text evidence="8">Binds 2 manganese ions per subunit.</text>
</comment>
<dbReference type="InterPro" id="IPR043472">
    <property type="entry name" value="Macro_dom-like"/>
</dbReference>
<evidence type="ECO:0000256" key="4">
    <source>
        <dbReference type="ARBA" id="ARBA00022438"/>
    </source>
</evidence>
<feature type="active site" evidence="8">
    <location>
        <position position="258"/>
    </location>
</feature>
<evidence type="ECO:0000256" key="5">
    <source>
        <dbReference type="ARBA" id="ARBA00022670"/>
    </source>
</evidence>
<dbReference type="HAMAP" id="MF_00181">
    <property type="entry name" value="Cytosol_peptidase_M17"/>
    <property type="match status" value="1"/>
</dbReference>
<gene>
    <name evidence="8" type="primary">pepA</name>
    <name evidence="10" type="ORF">EYH37_03705</name>
</gene>
<evidence type="ECO:0000256" key="6">
    <source>
        <dbReference type="ARBA" id="ARBA00022801"/>
    </source>
</evidence>
<dbReference type="PANTHER" id="PTHR11963">
    <property type="entry name" value="LEUCINE AMINOPEPTIDASE-RELATED"/>
    <property type="match status" value="1"/>
</dbReference>
<evidence type="ECO:0000256" key="7">
    <source>
        <dbReference type="ARBA" id="ARBA00023211"/>
    </source>
</evidence>
<feature type="binding site" evidence="8">
    <location>
        <position position="336"/>
    </location>
    <ligand>
        <name>Mn(2+)</name>
        <dbReference type="ChEBI" id="CHEBI:29035"/>
        <label>1</label>
    </ligand>
</feature>
<dbReference type="Gene3D" id="3.40.630.10">
    <property type="entry name" value="Zn peptidases"/>
    <property type="match status" value="1"/>
</dbReference>
<dbReference type="PROSITE" id="PS00631">
    <property type="entry name" value="CYTOSOL_AP"/>
    <property type="match status" value="1"/>
</dbReference>
<evidence type="ECO:0000256" key="1">
    <source>
        <dbReference type="ARBA" id="ARBA00000135"/>
    </source>
</evidence>
<dbReference type="Proteomes" id="UP000606463">
    <property type="component" value="Unassembled WGS sequence"/>
</dbReference>
<dbReference type="GO" id="GO:0005737">
    <property type="term" value="C:cytoplasm"/>
    <property type="evidence" value="ECO:0007669"/>
    <property type="project" value="UniProtKB-SubCell"/>
</dbReference>
<dbReference type="NCBIfam" id="NF002073">
    <property type="entry name" value="PRK00913.1-2"/>
    <property type="match status" value="1"/>
</dbReference>
<keyword evidence="8" id="KW-0963">Cytoplasm</keyword>
<evidence type="ECO:0000256" key="3">
    <source>
        <dbReference type="ARBA" id="ARBA00009528"/>
    </source>
</evidence>
<comment type="subcellular location">
    <subcellularLocation>
        <location evidence="8">Cytoplasm</location>
    </subcellularLocation>
</comment>
<dbReference type="InterPro" id="IPR023042">
    <property type="entry name" value="Peptidase_M17_leu_NH2_pept"/>
</dbReference>
<dbReference type="CDD" id="cd00433">
    <property type="entry name" value="Peptidase_M17"/>
    <property type="match status" value="1"/>
</dbReference>
<feature type="domain" description="Cytosol aminopeptidase" evidence="9">
    <location>
        <begin position="332"/>
        <end position="339"/>
    </location>
</feature>
<feature type="binding site" evidence="8">
    <location>
        <position position="251"/>
    </location>
    <ligand>
        <name>Mn(2+)</name>
        <dbReference type="ChEBI" id="CHEBI:29035"/>
        <label>1</label>
    </ligand>
</feature>
<protein>
    <recommendedName>
        <fullName evidence="8">Probable cytosol aminopeptidase</fullName>
        <ecNumber evidence="8">3.4.11.1</ecNumber>
    </recommendedName>
    <alternativeName>
        <fullName evidence="8">Leucine aminopeptidase</fullName>
        <shortName evidence="8">LAP</shortName>
        <ecNumber evidence="8">3.4.11.10</ecNumber>
    </alternativeName>
    <alternativeName>
        <fullName evidence="8">Leucyl aminopeptidase</fullName>
    </alternativeName>
</protein>
<dbReference type="Pfam" id="PF02789">
    <property type="entry name" value="Peptidase_M17_N"/>
    <property type="match status" value="1"/>
</dbReference>
<dbReference type="EC" id="3.4.11.1" evidence="8"/>
<organism evidence="10 11">
    <name type="scientific">Aquifex aeolicus</name>
    <dbReference type="NCBI Taxonomy" id="63363"/>
    <lineage>
        <taxon>Bacteria</taxon>
        <taxon>Pseudomonadati</taxon>
        <taxon>Aquificota</taxon>
        <taxon>Aquificia</taxon>
        <taxon>Aquificales</taxon>
        <taxon>Aquificaceae</taxon>
        <taxon>Aquifex</taxon>
    </lineage>
</organism>
<reference evidence="10" key="1">
    <citation type="journal article" date="2020" name="ISME J.">
        <title>Gammaproteobacteria mediating utilization of methyl-, sulfur- and petroleum organic compounds in deep ocean hydrothermal plumes.</title>
        <authorList>
            <person name="Zhou Z."/>
            <person name="Liu Y."/>
            <person name="Pan J."/>
            <person name="Cron B.R."/>
            <person name="Toner B.M."/>
            <person name="Anantharaman K."/>
            <person name="Breier J.A."/>
            <person name="Dick G.J."/>
            <person name="Li M."/>
        </authorList>
    </citation>
    <scope>NUCLEOTIDE SEQUENCE</scope>
    <source>
        <strain evidence="10">SZUA-1501</strain>
    </source>
</reference>
<keyword evidence="4 8" id="KW-0031">Aminopeptidase</keyword>
<proteinExistence type="inferred from homology"/>
<dbReference type="GO" id="GO:0070006">
    <property type="term" value="F:metalloaminopeptidase activity"/>
    <property type="evidence" value="ECO:0007669"/>
    <property type="project" value="InterPro"/>
</dbReference>
<dbReference type="PRINTS" id="PR00481">
    <property type="entry name" value="LAMNOPPTDASE"/>
</dbReference>
<keyword evidence="6 8" id="KW-0378">Hydrolase</keyword>
<feature type="binding site" evidence="8">
    <location>
        <position position="336"/>
    </location>
    <ligand>
        <name>Mn(2+)</name>
        <dbReference type="ChEBI" id="CHEBI:29035"/>
        <label>2</label>
    </ligand>
</feature>
<dbReference type="InterPro" id="IPR008283">
    <property type="entry name" value="Peptidase_M17_N"/>
</dbReference>
<dbReference type="PANTHER" id="PTHR11963:SF23">
    <property type="entry name" value="CYTOSOL AMINOPEPTIDASE"/>
    <property type="match status" value="1"/>
</dbReference>
<evidence type="ECO:0000256" key="8">
    <source>
        <dbReference type="HAMAP-Rule" id="MF_00181"/>
    </source>
</evidence>
<keyword evidence="5 8" id="KW-0645">Protease</keyword>
<dbReference type="Gene3D" id="3.40.220.10">
    <property type="entry name" value="Leucine Aminopeptidase, subunit E, domain 1"/>
    <property type="match status" value="1"/>
</dbReference>
<dbReference type="SUPFAM" id="SSF52949">
    <property type="entry name" value="Macro domain-like"/>
    <property type="match status" value="1"/>
</dbReference>
<comment type="catalytic activity">
    <reaction evidence="2 8">
        <text>Release of an N-terminal amino acid, preferentially leucine, but not glutamic or aspartic acids.</text>
        <dbReference type="EC" id="3.4.11.10"/>
    </reaction>
</comment>
<feature type="binding site" evidence="8">
    <location>
        <position position="334"/>
    </location>
    <ligand>
        <name>Mn(2+)</name>
        <dbReference type="ChEBI" id="CHEBI:29035"/>
        <label>1</label>
    </ligand>
</feature>
<evidence type="ECO:0000313" key="11">
    <source>
        <dbReference type="Proteomes" id="UP000606463"/>
    </source>
</evidence>